<dbReference type="FunFam" id="1.10.3730.20:FF:000001">
    <property type="entry name" value="Quaternary ammonium compound resistance transporter SugE"/>
    <property type="match status" value="1"/>
</dbReference>
<dbReference type="OrthoDB" id="9808638at2"/>
<proteinExistence type="inferred from homology"/>
<feature type="transmembrane region" description="Helical" evidence="11">
    <location>
        <begin position="85"/>
        <end position="103"/>
    </location>
</feature>
<keyword evidence="5" id="KW-1003">Cell membrane</keyword>
<dbReference type="RefSeq" id="WP_002440454.1">
    <property type="nucleotide sequence ID" value="NC_017910.1"/>
</dbReference>
<comment type="subcellular location">
    <subcellularLocation>
        <location evidence="1">Cell inner membrane</location>
        <topology evidence="1">Multi-pass membrane protein</topology>
    </subcellularLocation>
    <subcellularLocation>
        <location evidence="10">Cell membrane</location>
        <topology evidence="10">Multi-pass membrane protein</topology>
    </subcellularLocation>
</comment>
<evidence type="ECO:0000313" key="13">
    <source>
        <dbReference type="Proteomes" id="UP000001955"/>
    </source>
</evidence>
<dbReference type="PANTHER" id="PTHR30561">
    <property type="entry name" value="SMR FAMILY PROTON-DEPENDENT DRUG EFFLUX TRANSPORTER SUGE"/>
    <property type="match status" value="1"/>
</dbReference>
<evidence type="ECO:0000256" key="7">
    <source>
        <dbReference type="ARBA" id="ARBA00022692"/>
    </source>
</evidence>
<keyword evidence="6" id="KW-0997">Cell inner membrane</keyword>
<dbReference type="GO" id="GO:0015297">
    <property type="term" value="F:antiporter activity"/>
    <property type="evidence" value="ECO:0007669"/>
    <property type="project" value="TreeGrafter"/>
</dbReference>
<evidence type="ECO:0000256" key="1">
    <source>
        <dbReference type="ARBA" id="ARBA00004429"/>
    </source>
</evidence>
<reference evidence="12 13" key="1">
    <citation type="journal article" date="2012" name="J. Bacteriol.">
        <title>Complete genome sequence of the B12-producing Shimwellia blattae strain DSM 4481, isolated from a cockroach.</title>
        <authorList>
            <person name="Brzuszkiewicz E."/>
            <person name="Waschkowitz T."/>
            <person name="Wiezer A."/>
            <person name="Daniel R."/>
        </authorList>
    </citation>
    <scope>NUCLEOTIDE SEQUENCE [LARGE SCALE GENOMIC DNA]</scope>
    <source>
        <strain evidence="13">ATCC 29907 / DSM 4481 / JCM 1650 / NBRC 105725 / CDC 9005-74</strain>
    </source>
</reference>
<evidence type="ECO:0000256" key="3">
    <source>
        <dbReference type="ARBA" id="ARBA00021112"/>
    </source>
</evidence>
<keyword evidence="8 11" id="KW-1133">Transmembrane helix</keyword>
<keyword evidence="7 10" id="KW-0812">Transmembrane</keyword>
<dbReference type="Proteomes" id="UP000001955">
    <property type="component" value="Chromosome"/>
</dbReference>
<dbReference type="GO" id="GO:1903711">
    <property type="term" value="P:spermidine transmembrane transport"/>
    <property type="evidence" value="ECO:0007669"/>
    <property type="project" value="TreeGrafter"/>
</dbReference>
<accession>K6UQW7</accession>
<evidence type="ECO:0000313" key="12">
    <source>
        <dbReference type="EMBL" id="AFJ47318.1"/>
    </source>
</evidence>
<dbReference type="PATRIC" id="fig|630626.3.peg.2151"/>
<evidence type="ECO:0000256" key="8">
    <source>
        <dbReference type="ARBA" id="ARBA00022989"/>
    </source>
</evidence>
<dbReference type="STRING" id="630626.EBL_c22270"/>
<dbReference type="HOGENOM" id="CLU_133067_0_0_6"/>
<dbReference type="GO" id="GO:1990961">
    <property type="term" value="P:xenobiotic detoxification by transmembrane export across the plasma membrane"/>
    <property type="evidence" value="ECO:0007669"/>
    <property type="project" value="UniProtKB-ARBA"/>
</dbReference>
<keyword evidence="4" id="KW-0813">Transport</keyword>
<dbReference type="PANTHER" id="PTHR30561:SF2">
    <property type="entry name" value="SPERMIDINE EXPORT PROTEIN MDTJ"/>
    <property type="match status" value="1"/>
</dbReference>
<sequence length="127" mass="13861">MRYWIILAMAITAEITGTLTLKWASLNHHPGGYIFMLVMITMSYILLAFSVKKIALGIAYALWEGIGILFITLFSVTLFNESLSPLKIIGLCTLVAGIMLIKSGTTAEKKTRKGQATARGEAEHAVV</sequence>
<keyword evidence="13" id="KW-1185">Reference proteome</keyword>
<dbReference type="GO" id="GO:0015220">
    <property type="term" value="F:choline transmembrane transporter activity"/>
    <property type="evidence" value="ECO:0007669"/>
    <property type="project" value="TreeGrafter"/>
</dbReference>
<evidence type="ECO:0000256" key="6">
    <source>
        <dbReference type="ARBA" id="ARBA00022519"/>
    </source>
</evidence>
<comment type="subunit">
    <text evidence="2">Forms a complex with MdtI.</text>
</comment>
<dbReference type="AlphaFoldDB" id="I2B9W4"/>
<protein>
    <recommendedName>
        <fullName evidence="3">Spermidine export protein MdtJ</fullName>
    </recommendedName>
</protein>
<gene>
    <name evidence="12" type="primary">mdtJ</name>
    <name evidence="12" type="ordered locus">EBL_c22270</name>
</gene>
<feature type="transmembrane region" description="Helical" evidence="11">
    <location>
        <begin position="58"/>
        <end position="79"/>
    </location>
</feature>
<dbReference type="SUPFAM" id="SSF103481">
    <property type="entry name" value="Multidrug resistance efflux transporter EmrE"/>
    <property type="match status" value="1"/>
</dbReference>
<organism evidence="12 13">
    <name type="scientific">Shimwellia blattae (strain ATCC 29907 / DSM 4481 / JCM 1650 / NBRC 105725 / CDC 9005-74)</name>
    <name type="common">Escherichia blattae</name>
    <dbReference type="NCBI Taxonomy" id="630626"/>
    <lineage>
        <taxon>Bacteria</taxon>
        <taxon>Pseudomonadati</taxon>
        <taxon>Pseudomonadota</taxon>
        <taxon>Gammaproteobacteria</taxon>
        <taxon>Enterobacterales</taxon>
        <taxon>Enterobacteriaceae</taxon>
        <taxon>Shimwellia</taxon>
    </lineage>
</organism>
<dbReference type="KEGG" id="ebt:EBL_c22270"/>
<comment type="similarity">
    <text evidence="10">Belongs to the drug/metabolite transporter (DMT) superfamily. Small multidrug resistance (SMR) (TC 2.A.7.1) family.</text>
</comment>
<dbReference type="eggNOG" id="COG2076">
    <property type="taxonomic scope" value="Bacteria"/>
</dbReference>
<evidence type="ECO:0000256" key="4">
    <source>
        <dbReference type="ARBA" id="ARBA00022448"/>
    </source>
</evidence>
<evidence type="ECO:0000256" key="2">
    <source>
        <dbReference type="ARBA" id="ARBA00011358"/>
    </source>
</evidence>
<name>I2B9W4_SHIBC</name>
<dbReference type="EMBL" id="CP001560">
    <property type="protein sequence ID" value="AFJ47318.1"/>
    <property type="molecule type" value="Genomic_DNA"/>
</dbReference>
<dbReference type="InterPro" id="IPR045324">
    <property type="entry name" value="Small_multidrug_res"/>
</dbReference>
<evidence type="ECO:0000256" key="10">
    <source>
        <dbReference type="RuleBase" id="RU003942"/>
    </source>
</evidence>
<keyword evidence="9 11" id="KW-0472">Membrane</keyword>
<dbReference type="GO" id="GO:0015199">
    <property type="term" value="F:amino-acid betaine transmembrane transporter activity"/>
    <property type="evidence" value="ECO:0007669"/>
    <property type="project" value="TreeGrafter"/>
</dbReference>
<dbReference type="InterPro" id="IPR037185">
    <property type="entry name" value="EmrE-like"/>
</dbReference>
<accession>I2B9W4</accession>
<feature type="transmembrane region" description="Helical" evidence="11">
    <location>
        <begin position="33"/>
        <end position="51"/>
    </location>
</feature>
<dbReference type="GO" id="GO:0005886">
    <property type="term" value="C:plasma membrane"/>
    <property type="evidence" value="ECO:0007669"/>
    <property type="project" value="UniProtKB-SubCell"/>
</dbReference>
<evidence type="ECO:0000256" key="11">
    <source>
        <dbReference type="SAM" id="Phobius"/>
    </source>
</evidence>
<dbReference type="NCBIfam" id="NF007767">
    <property type="entry name" value="PRK10452.1"/>
    <property type="match status" value="1"/>
</dbReference>
<dbReference type="Pfam" id="PF00893">
    <property type="entry name" value="Multi_Drug_Res"/>
    <property type="match status" value="1"/>
</dbReference>
<dbReference type="GO" id="GO:0031460">
    <property type="term" value="P:glycine betaine transport"/>
    <property type="evidence" value="ECO:0007669"/>
    <property type="project" value="TreeGrafter"/>
</dbReference>
<evidence type="ECO:0000256" key="9">
    <source>
        <dbReference type="ARBA" id="ARBA00023136"/>
    </source>
</evidence>
<dbReference type="InterPro" id="IPR000390">
    <property type="entry name" value="Small_drug/metabolite_transptr"/>
</dbReference>
<dbReference type="Gene3D" id="1.10.3730.20">
    <property type="match status" value="1"/>
</dbReference>
<evidence type="ECO:0000256" key="5">
    <source>
        <dbReference type="ARBA" id="ARBA00022475"/>
    </source>
</evidence>